<dbReference type="PANTHER" id="PTHR11629">
    <property type="entry name" value="VACUOLAR PROTON ATPASES"/>
    <property type="match status" value="1"/>
</dbReference>
<dbReference type="AlphaFoldDB" id="X0V8G9"/>
<dbReference type="GO" id="GO:0046961">
    <property type="term" value="F:proton-transporting ATPase activity, rotational mechanism"/>
    <property type="evidence" value="ECO:0007669"/>
    <property type="project" value="InterPro"/>
</dbReference>
<keyword evidence="4 8" id="KW-0812">Transmembrane</keyword>
<feature type="transmembrane region" description="Helical" evidence="8">
    <location>
        <begin position="35"/>
        <end position="56"/>
    </location>
</feature>
<protein>
    <recommendedName>
        <fullName evidence="10">V-type ATP synthase subunit I</fullName>
    </recommendedName>
</protein>
<keyword evidence="7 8" id="KW-0472">Membrane</keyword>
<evidence type="ECO:0000256" key="1">
    <source>
        <dbReference type="ARBA" id="ARBA00004141"/>
    </source>
</evidence>
<comment type="subcellular location">
    <subcellularLocation>
        <location evidence="1">Membrane</location>
        <topology evidence="1">Multi-pass membrane protein</topology>
    </subcellularLocation>
</comment>
<gene>
    <name evidence="9" type="ORF">S01H1_40783</name>
</gene>
<sequence length="179" mass="19469">MVNKIGLFSLQLFGIPFLIRVLFDYDILPVGAQVYSIFGFIMMASLVLIIASAFMQRGALGAIFWIFDLAGLLGDVMSYTRLAGVGLATFYLATSFNMLADVFYDIIPGVAGMVIGVILAIVVLIFGHAINLVLSGLTAFIHSLRLCFVEFLFKFYEGGGREYSPFRLKTPASALVGGK</sequence>
<evidence type="ECO:0000256" key="6">
    <source>
        <dbReference type="ARBA" id="ARBA00023065"/>
    </source>
</evidence>
<keyword evidence="3" id="KW-0813">Transport</keyword>
<accession>X0V8G9</accession>
<evidence type="ECO:0000256" key="3">
    <source>
        <dbReference type="ARBA" id="ARBA00022448"/>
    </source>
</evidence>
<feature type="transmembrane region" description="Helical" evidence="8">
    <location>
        <begin position="132"/>
        <end position="153"/>
    </location>
</feature>
<dbReference type="GO" id="GO:0007035">
    <property type="term" value="P:vacuolar acidification"/>
    <property type="evidence" value="ECO:0007669"/>
    <property type="project" value="TreeGrafter"/>
</dbReference>
<dbReference type="EMBL" id="BARS01025839">
    <property type="protein sequence ID" value="GAG08783.1"/>
    <property type="molecule type" value="Genomic_DNA"/>
</dbReference>
<feature type="transmembrane region" description="Helical" evidence="8">
    <location>
        <begin position="106"/>
        <end position="126"/>
    </location>
</feature>
<evidence type="ECO:0000256" key="2">
    <source>
        <dbReference type="ARBA" id="ARBA00009904"/>
    </source>
</evidence>
<proteinExistence type="inferred from homology"/>
<evidence type="ECO:0000256" key="7">
    <source>
        <dbReference type="ARBA" id="ARBA00023136"/>
    </source>
</evidence>
<keyword evidence="5 8" id="KW-1133">Transmembrane helix</keyword>
<evidence type="ECO:0000256" key="8">
    <source>
        <dbReference type="SAM" id="Phobius"/>
    </source>
</evidence>
<dbReference type="PANTHER" id="PTHR11629:SF63">
    <property type="entry name" value="V-TYPE PROTON ATPASE SUBUNIT A"/>
    <property type="match status" value="1"/>
</dbReference>
<dbReference type="InterPro" id="IPR002490">
    <property type="entry name" value="V-ATPase_116kDa_su"/>
</dbReference>
<feature type="transmembrane region" description="Helical" evidence="8">
    <location>
        <begin position="6"/>
        <end position="23"/>
    </location>
</feature>
<dbReference type="Pfam" id="PF01496">
    <property type="entry name" value="V_ATPase_I"/>
    <property type="match status" value="1"/>
</dbReference>
<evidence type="ECO:0008006" key="10">
    <source>
        <dbReference type="Google" id="ProtNLM"/>
    </source>
</evidence>
<dbReference type="GO" id="GO:0051117">
    <property type="term" value="F:ATPase binding"/>
    <property type="evidence" value="ECO:0007669"/>
    <property type="project" value="TreeGrafter"/>
</dbReference>
<evidence type="ECO:0000313" key="9">
    <source>
        <dbReference type="EMBL" id="GAG08783.1"/>
    </source>
</evidence>
<keyword evidence="6" id="KW-0406">Ion transport</keyword>
<reference evidence="9" key="1">
    <citation type="journal article" date="2014" name="Front. Microbiol.">
        <title>High frequency of phylogenetically diverse reductive dehalogenase-homologous genes in deep subseafloor sedimentary metagenomes.</title>
        <authorList>
            <person name="Kawai M."/>
            <person name="Futagami T."/>
            <person name="Toyoda A."/>
            <person name="Takaki Y."/>
            <person name="Nishi S."/>
            <person name="Hori S."/>
            <person name="Arai W."/>
            <person name="Tsubouchi T."/>
            <person name="Morono Y."/>
            <person name="Uchiyama I."/>
            <person name="Ito T."/>
            <person name="Fujiyama A."/>
            <person name="Inagaki F."/>
            <person name="Takami H."/>
        </authorList>
    </citation>
    <scope>NUCLEOTIDE SEQUENCE</scope>
    <source>
        <strain evidence="9">Expedition CK06-06</strain>
    </source>
</reference>
<dbReference type="GO" id="GO:0016471">
    <property type="term" value="C:vacuolar proton-transporting V-type ATPase complex"/>
    <property type="evidence" value="ECO:0007669"/>
    <property type="project" value="TreeGrafter"/>
</dbReference>
<dbReference type="GO" id="GO:0033179">
    <property type="term" value="C:proton-transporting V-type ATPase, V0 domain"/>
    <property type="evidence" value="ECO:0007669"/>
    <property type="project" value="InterPro"/>
</dbReference>
<evidence type="ECO:0000256" key="5">
    <source>
        <dbReference type="ARBA" id="ARBA00022989"/>
    </source>
</evidence>
<organism evidence="9">
    <name type="scientific">marine sediment metagenome</name>
    <dbReference type="NCBI Taxonomy" id="412755"/>
    <lineage>
        <taxon>unclassified sequences</taxon>
        <taxon>metagenomes</taxon>
        <taxon>ecological metagenomes</taxon>
    </lineage>
</organism>
<name>X0V8G9_9ZZZZ</name>
<comment type="similarity">
    <text evidence="2">Belongs to the V-ATPase 116 kDa subunit family.</text>
</comment>
<comment type="caution">
    <text evidence="9">The sequence shown here is derived from an EMBL/GenBank/DDBJ whole genome shotgun (WGS) entry which is preliminary data.</text>
</comment>
<evidence type="ECO:0000256" key="4">
    <source>
        <dbReference type="ARBA" id="ARBA00022692"/>
    </source>
</evidence>